<dbReference type="InterPro" id="IPR036796">
    <property type="entry name" value="Ribosomal_uL11_N_sf"/>
</dbReference>
<evidence type="ECO:0000259" key="11">
    <source>
        <dbReference type="Pfam" id="PF03946"/>
    </source>
</evidence>
<keyword evidence="6 7" id="KW-0687">Ribonucleoprotein</keyword>
<dbReference type="CDD" id="cd00349">
    <property type="entry name" value="Ribosomal_L11"/>
    <property type="match status" value="1"/>
</dbReference>
<dbReference type="SUPFAM" id="SSF54747">
    <property type="entry name" value="Ribosomal L11/L12e N-terminal domain"/>
    <property type="match status" value="1"/>
</dbReference>
<evidence type="ECO:0000259" key="10">
    <source>
        <dbReference type="Pfam" id="PF00298"/>
    </source>
</evidence>
<dbReference type="RefSeq" id="WP_092317313.1">
    <property type="nucleotide sequence ID" value="NZ_FOKY01000001.1"/>
</dbReference>
<comment type="similarity">
    <text evidence="1 7 8">Belongs to the universal ribosomal protein uL11 family.</text>
</comment>
<dbReference type="Gene3D" id="3.30.1550.10">
    <property type="entry name" value="Ribosomal protein L11/L12, N-terminal domain"/>
    <property type="match status" value="1"/>
</dbReference>
<dbReference type="InterPro" id="IPR036769">
    <property type="entry name" value="Ribosomal_uL11_C_sf"/>
</dbReference>
<dbReference type="GO" id="GO:0003735">
    <property type="term" value="F:structural constituent of ribosome"/>
    <property type="evidence" value="ECO:0007669"/>
    <property type="project" value="InterPro"/>
</dbReference>
<proteinExistence type="inferred from homology"/>
<dbReference type="FunFam" id="3.30.1550.10:FF:000005">
    <property type="entry name" value="50S ribosomal protein L11"/>
    <property type="match status" value="1"/>
</dbReference>
<keyword evidence="3 7" id="KW-0699">rRNA-binding</keyword>
<comment type="subunit">
    <text evidence="7">Part of the ribosomal stalk of the 50S ribosomal subunit. Interacts with L10 and the large rRNA to form the base of the stalk. L10 forms an elongated spine to which L12 dimers bind in a sequential fashion forming a multimeric L10(L12)X complex.</text>
</comment>
<dbReference type="SMART" id="SM00649">
    <property type="entry name" value="RL11"/>
    <property type="match status" value="1"/>
</dbReference>
<dbReference type="Pfam" id="PF03946">
    <property type="entry name" value="Ribosomal_L11_N"/>
    <property type="match status" value="1"/>
</dbReference>
<evidence type="ECO:0000313" key="12">
    <source>
        <dbReference type="EMBL" id="SFB68463.1"/>
    </source>
</evidence>
<feature type="domain" description="Large ribosomal subunit protein uL11 C-terminal" evidence="10">
    <location>
        <begin position="74"/>
        <end position="141"/>
    </location>
</feature>
<evidence type="ECO:0000256" key="5">
    <source>
        <dbReference type="ARBA" id="ARBA00022980"/>
    </source>
</evidence>
<dbReference type="PANTHER" id="PTHR11661">
    <property type="entry name" value="60S RIBOSOMAL PROTEIN L12"/>
    <property type="match status" value="1"/>
</dbReference>
<keyword evidence="4 7" id="KW-0694">RNA-binding</keyword>
<dbReference type="Proteomes" id="UP000240042">
    <property type="component" value="Unassembled WGS sequence"/>
</dbReference>
<sequence>MASPNVKVSSVVKLQIPAGQANPAPPVGTALGPKGIQLQAFCQQFNEVTKDKVGFVIPVEVTIYTDRSFTFVLKTPPASNLILKELGIAKGSSEPNKNKVGTLSKEQVRKIAELKMPDLNAFDIEAAIRIIEGTARNMGVETEA</sequence>
<evidence type="ECO:0000256" key="8">
    <source>
        <dbReference type="RuleBase" id="RU003978"/>
    </source>
</evidence>
<dbReference type="Gene3D" id="1.10.10.250">
    <property type="entry name" value="Ribosomal protein L11, C-terminal domain"/>
    <property type="match status" value="1"/>
</dbReference>
<gene>
    <name evidence="7" type="primary">rplK</name>
    <name evidence="12" type="ORF">SAMN02745150_00180</name>
</gene>
<accession>A0A1I1D7C7</accession>
<evidence type="ECO:0000256" key="2">
    <source>
        <dbReference type="ARBA" id="ARBA00022481"/>
    </source>
</evidence>
<name>A0A1I1D7C7_BREAD</name>
<keyword evidence="5 7" id="KW-0689">Ribosomal protein</keyword>
<evidence type="ECO:0000256" key="4">
    <source>
        <dbReference type="ARBA" id="ARBA00022884"/>
    </source>
</evidence>
<keyword evidence="2 7" id="KW-0488">Methylation</keyword>
<dbReference type="OrthoDB" id="9802408at2"/>
<organism evidence="12 13">
    <name type="scientific">Brevinema andersonii</name>
    <dbReference type="NCBI Taxonomy" id="34097"/>
    <lineage>
        <taxon>Bacteria</taxon>
        <taxon>Pseudomonadati</taxon>
        <taxon>Spirochaetota</taxon>
        <taxon>Spirochaetia</taxon>
        <taxon>Brevinematales</taxon>
        <taxon>Brevinemataceae</taxon>
        <taxon>Brevinema</taxon>
    </lineage>
</organism>
<dbReference type="SUPFAM" id="SSF46906">
    <property type="entry name" value="Ribosomal protein L11, C-terminal domain"/>
    <property type="match status" value="1"/>
</dbReference>
<dbReference type="FunFam" id="1.10.10.250:FF:000001">
    <property type="entry name" value="50S ribosomal protein L11"/>
    <property type="match status" value="1"/>
</dbReference>
<protein>
    <recommendedName>
        <fullName evidence="7">Large ribosomal subunit protein uL11</fullName>
    </recommendedName>
</protein>
<dbReference type="InterPro" id="IPR000911">
    <property type="entry name" value="Ribosomal_uL11"/>
</dbReference>
<reference evidence="13" key="1">
    <citation type="submission" date="2016-10" db="EMBL/GenBank/DDBJ databases">
        <authorList>
            <person name="Varghese N."/>
            <person name="Submissions S."/>
        </authorList>
    </citation>
    <scope>NUCLEOTIDE SEQUENCE [LARGE SCALE GENOMIC DNA]</scope>
    <source>
        <strain evidence="13">ATCC 43811</strain>
    </source>
</reference>
<evidence type="ECO:0000256" key="3">
    <source>
        <dbReference type="ARBA" id="ARBA00022730"/>
    </source>
</evidence>
<dbReference type="STRING" id="34097.SAMN02745150_00180"/>
<evidence type="ECO:0000313" key="13">
    <source>
        <dbReference type="Proteomes" id="UP000240042"/>
    </source>
</evidence>
<feature type="domain" description="Large ribosomal subunit protein uL11 N-terminal" evidence="11">
    <location>
        <begin position="12"/>
        <end position="69"/>
    </location>
</feature>
<evidence type="ECO:0000256" key="6">
    <source>
        <dbReference type="ARBA" id="ARBA00023274"/>
    </source>
</evidence>
<evidence type="ECO:0000256" key="7">
    <source>
        <dbReference type="HAMAP-Rule" id="MF_00736"/>
    </source>
</evidence>
<dbReference type="Pfam" id="PF00298">
    <property type="entry name" value="Ribosomal_L11"/>
    <property type="match status" value="1"/>
</dbReference>
<dbReference type="NCBIfam" id="TIGR01632">
    <property type="entry name" value="L11_bact"/>
    <property type="match status" value="1"/>
</dbReference>
<comment type="function">
    <text evidence="7 9">Forms part of the ribosomal stalk which helps the ribosome interact with GTP-bound translation factors.</text>
</comment>
<comment type="PTM">
    <text evidence="7 9">One or more lysine residues are methylated.</text>
</comment>
<dbReference type="PANTHER" id="PTHR11661:SF1">
    <property type="entry name" value="LARGE RIBOSOMAL SUBUNIT PROTEIN UL11M"/>
    <property type="match status" value="1"/>
</dbReference>
<dbReference type="GO" id="GO:0022625">
    <property type="term" value="C:cytosolic large ribosomal subunit"/>
    <property type="evidence" value="ECO:0007669"/>
    <property type="project" value="TreeGrafter"/>
</dbReference>
<dbReference type="InterPro" id="IPR006519">
    <property type="entry name" value="Ribosomal_uL11_bac-typ"/>
</dbReference>
<dbReference type="GO" id="GO:0070180">
    <property type="term" value="F:large ribosomal subunit rRNA binding"/>
    <property type="evidence" value="ECO:0007669"/>
    <property type="project" value="UniProtKB-UniRule"/>
</dbReference>
<dbReference type="InterPro" id="IPR020783">
    <property type="entry name" value="Ribosomal_uL11_C"/>
</dbReference>
<dbReference type="EMBL" id="FOKY01000001">
    <property type="protein sequence ID" value="SFB68463.1"/>
    <property type="molecule type" value="Genomic_DNA"/>
</dbReference>
<dbReference type="InterPro" id="IPR020784">
    <property type="entry name" value="Ribosomal_uL11_N"/>
</dbReference>
<keyword evidence="13" id="KW-1185">Reference proteome</keyword>
<dbReference type="HAMAP" id="MF_00736">
    <property type="entry name" value="Ribosomal_uL11"/>
    <property type="match status" value="1"/>
</dbReference>
<evidence type="ECO:0000256" key="9">
    <source>
        <dbReference type="RuleBase" id="RU003979"/>
    </source>
</evidence>
<dbReference type="GO" id="GO:0006412">
    <property type="term" value="P:translation"/>
    <property type="evidence" value="ECO:0007669"/>
    <property type="project" value="UniProtKB-UniRule"/>
</dbReference>
<evidence type="ECO:0000256" key="1">
    <source>
        <dbReference type="ARBA" id="ARBA00010537"/>
    </source>
</evidence>
<dbReference type="AlphaFoldDB" id="A0A1I1D7C7"/>